<dbReference type="GO" id="GO:0006508">
    <property type="term" value="P:proteolysis"/>
    <property type="evidence" value="ECO:0007669"/>
    <property type="project" value="UniProtKB-UniRule"/>
</dbReference>
<dbReference type="PANTHER" id="PTHR46322:SF1">
    <property type="entry name" value="PUROMYCIN-SENSITIVE AMINOPEPTIDASE"/>
    <property type="match status" value="1"/>
</dbReference>
<evidence type="ECO:0000256" key="11">
    <source>
        <dbReference type="ARBA" id="ARBA00023049"/>
    </source>
</evidence>
<evidence type="ECO:0000313" key="18">
    <source>
        <dbReference type="EMBL" id="AMO68049.1"/>
    </source>
</evidence>
<dbReference type="Gene3D" id="2.60.40.1840">
    <property type="match status" value="1"/>
</dbReference>
<dbReference type="InterPro" id="IPR001930">
    <property type="entry name" value="Peptidase_M1"/>
</dbReference>
<dbReference type="Pfam" id="PF17900">
    <property type="entry name" value="Peptidase_M1_N"/>
    <property type="match status" value="1"/>
</dbReference>
<dbReference type="InterPro" id="IPR012779">
    <property type="entry name" value="Peptidase_M1_pepN"/>
</dbReference>
<dbReference type="SUPFAM" id="SSF55486">
    <property type="entry name" value="Metalloproteases ('zincins'), catalytic domain"/>
    <property type="match status" value="1"/>
</dbReference>
<evidence type="ECO:0000259" key="15">
    <source>
        <dbReference type="Pfam" id="PF11940"/>
    </source>
</evidence>
<dbReference type="Pfam" id="PF11940">
    <property type="entry name" value="DUF3458"/>
    <property type="match status" value="1"/>
</dbReference>
<accession>A0A127M480</accession>
<dbReference type="Proteomes" id="UP000074119">
    <property type="component" value="Chromosome"/>
</dbReference>
<dbReference type="InterPro" id="IPR035414">
    <property type="entry name" value="Peptidase_M1_pepN_Ig-like"/>
</dbReference>
<dbReference type="Gene3D" id="1.10.390.10">
    <property type="entry name" value="Neutral Protease Domain 2"/>
    <property type="match status" value="1"/>
</dbReference>
<name>A0A127M480_9GAMM</name>
<dbReference type="STRING" id="1470434.AZF00_06910"/>
<reference evidence="18 19" key="1">
    <citation type="submission" date="2015-12" db="EMBL/GenBank/DDBJ databases">
        <authorList>
            <person name="Shamseldin A."/>
            <person name="Moawad H."/>
            <person name="Abd El-Rahim W.M."/>
            <person name="Sadowsky M.J."/>
        </authorList>
    </citation>
    <scope>NUCLEOTIDE SEQUENCE [LARGE SCALE GENOMIC DNA]</scope>
    <source>
        <strain evidence="18 19">SM2</strain>
    </source>
</reference>
<dbReference type="InterPro" id="IPR045357">
    <property type="entry name" value="Aminopeptidase_N-like_N"/>
</dbReference>
<feature type="domain" description="Aminopeptidase N-like N-terminal" evidence="17">
    <location>
        <begin position="54"/>
        <end position="192"/>
    </location>
</feature>
<dbReference type="FunFam" id="1.10.390.10:FF:000002">
    <property type="entry name" value="Aminopeptidase N"/>
    <property type="match status" value="1"/>
</dbReference>
<dbReference type="InterPro" id="IPR024601">
    <property type="entry name" value="Peptidase_M1_pepN_C"/>
</dbReference>
<dbReference type="GO" id="GO:0008237">
    <property type="term" value="F:metallopeptidase activity"/>
    <property type="evidence" value="ECO:0007669"/>
    <property type="project" value="UniProtKB-UniRule"/>
</dbReference>
<evidence type="ECO:0000256" key="13">
    <source>
        <dbReference type="NCBIfam" id="TIGR02414"/>
    </source>
</evidence>
<comment type="similarity">
    <text evidence="3">Belongs to the peptidase M1 family.</text>
</comment>
<feature type="domain" description="Peptidase M1 alanyl aminopeptidase C-terminal" evidence="16">
    <location>
        <begin position="562"/>
        <end position="883"/>
    </location>
</feature>
<evidence type="ECO:0000256" key="8">
    <source>
        <dbReference type="ARBA" id="ARBA00022723"/>
    </source>
</evidence>
<keyword evidence="7" id="KW-0645">Protease</keyword>
<dbReference type="SUPFAM" id="SSF63737">
    <property type="entry name" value="Leukotriene A4 hydrolase N-terminal domain"/>
    <property type="match status" value="1"/>
</dbReference>
<keyword evidence="8" id="KW-0479">Metal-binding</keyword>
<evidence type="ECO:0000313" key="19">
    <source>
        <dbReference type="Proteomes" id="UP000074119"/>
    </source>
</evidence>
<dbReference type="GO" id="GO:0016285">
    <property type="term" value="F:alanyl aminopeptidase activity"/>
    <property type="evidence" value="ECO:0007669"/>
    <property type="project" value="UniProtKB-EC"/>
</dbReference>
<dbReference type="PANTHER" id="PTHR46322">
    <property type="entry name" value="PUROMYCIN-SENSITIVE AMINOPEPTIDASE"/>
    <property type="match status" value="1"/>
</dbReference>
<gene>
    <name evidence="18" type="primary">pepN</name>
    <name evidence="18" type="ORF">AZF00_06910</name>
</gene>
<evidence type="ECO:0000256" key="6">
    <source>
        <dbReference type="ARBA" id="ARBA00022438"/>
    </source>
</evidence>
<dbReference type="CDD" id="cd09600">
    <property type="entry name" value="M1_APN"/>
    <property type="match status" value="1"/>
</dbReference>
<dbReference type="AlphaFoldDB" id="A0A127M480"/>
<comment type="cofactor">
    <cofactor evidence="2">
        <name>Zn(2+)</name>
        <dbReference type="ChEBI" id="CHEBI:29105"/>
    </cofactor>
</comment>
<evidence type="ECO:0000256" key="12">
    <source>
        <dbReference type="ARBA" id="ARBA00059739"/>
    </source>
</evidence>
<dbReference type="Pfam" id="PF17432">
    <property type="entry name" value="DUF3458_C"/>
    <property type="match status" value="1"/>
</dbReference>
<keyword evidence="9" id="KW-0378">Hydrolase</keyword>
<dbReference type="InterPro" id="IPR038438">
    <property type="entry name" value="PepN_Ig-like_sf"/>
</dbReference>
<dbReference type="GO" id="GO:0008270">
    <property type="term" value="F:zinc ion binding"/>
    <property type="evidence" value="ECO:0007669"/>
    <property type="project" value="InterPro"/>
</dbReference>
<evidence type="ECO:0000256" key="5">
    <source>
        <dbReference type="ARBA" id="ARBA00015611"/>
    </source>
</evidence>
<dbReference type="InterPro" id="IPR014782">
    <property type="entry name" value="Peptidase_M1_dom"/>
</dbReference>
<keyword evidence="11" id="KW-0482">Metalloprotease</keyword>
<evidence type="ECO:0000256" key="4">
    <source>
        <dbReference type="ARBA" id="ARBA00012564"/>
    </source>
</evidence>
<comment type="catalytic activity">
    <reaction evidence="1">
        <text>Release of an N-terminal amino acid, Xaa-|-Yaa- from a peptide, amide or arylamide. Xaa is preferably Ala, but may be most amino acids including Pro (slow action). When a terminal hydrophobic residue is followed by a prolyl residue, the two may be released as an intact Xaa-Pro dipeptide.</text>
        <dbReference type="EC" id="3.4.11.2"/>
    </reaction>
</comment>
<evidence type="ECO:0000256" key="3">
    <source>
        <dbReference type="ARBA" id="ARBA00010136"/>
    </source>
</evidence>
<dbReference type="Pfam" id="PF01433">
    <property type="entry name" value="Peptidase_M1"/>
    <property type="match status" value="1"/>
</dbReference>
<dbReference type="FunFam" id="3.30.2010.30:FF:000002">
    <property type="entry name" value="Putative aminopeptidase N"/>
    <property type="match status" value="1"/>
</dbReference>
<dbReference type="FunFam" id="2.60.40.1840:FF:000001">
    <property type="entry name" value="Aminopeptidase N"/>
    <property type="match status" value="1"/>
</dbReference>
<evidence type="ECO:0000259" key="17">
    <source>
        <dbReference type="Pfam" id="PF17900"/>
    </source>
</evidence>
<dbReference type="Gene3D" id="1.25.50.10">
    <property type="entry name" value="Peptidase M1, alanyl aminopeptidase, C-terminal domain"/>
    <property type="match status" value="1"/>
</dbReference>
<evidence type="ECO:0000256" key="2">
    <source>
        <dbReference type="ARBA" id="ARBA00001947"/>
    </source>
</evidence>
<sequence length="889" mass="99060">MRDAQPSTIYLSEYQVPAYLIDTTALVFELGEESTKVSSQLHIRRNPASTISNAPLALHGTELELISLAIDGRTLDASEWTQSGEQLIIASVPAEFVLSCETRIRPQDNTSLEGLYKSSGMFCTQCEAEGFRKITYYLDRPDVMSVFTVEIIADAQRYPVLLSNGNLSAAEVLADGRHKTVWQDPFPKPAYLFALVAGKLACVEDRFKTMSGRDVALKIYVEDKDADKCEHAMVSLKNAMRWDEEVYGREYDLDIFNIVAVDDFNMGAMENKSLNIFNTSCVLAKPETTTDAGFQRVEGVVAHEYFHNWSGNRVTCRDWFQLSLKEGFTVFRDAEFSADMGSPTVKRVEDVTLLRTAQFAEDAGPMAHPIRPDSFIEISNFYTVTVYEKGAEVVRMIHTLLGPELFRKGSDLYFDRHDGQAVTCEDFVLAMEDASGVDLGQFRNWYSQAGTPKLKVSAEYDAAAQTYTLHVQQSCPATPGQSKKAPFHIPFAVALLGEAGQLALQLQNAALNTETADNTEMVLNVTKAEQSFIFTGIKEEPVPSLLRGFSAPVKLEFDYSREQLLRLMSSDSDGFCRWDASQQLGLAEISQALADIAAEHDVVPESAYLDACRALLSDESLDGAMVAMMLQLPSEAYLAEIFHPVDVLGLHRARETLRLVIAQALRGELLACYSRCASNAVYAADAGQIAQRSLKNTALSYLMLLNDDTGRELATRQFEHSENMTDRLAALNALVNSTAPYKAEALQRFYQNWQHEPLVINQWFQVQAMCRLPGTLETVQGLMAHPAFDIRNPNKVRALIGAFCGQNSVNFHREDGAGYRFLADQVIVLNRSNPQIASRLLVPLTKWRKYLPAAQQLMCAELQRILAQPDLSSDVYEVVSKSVQEYSEE</sequence>
<dbReference type="FunFam" id="2.60.40.1730:FF:000005">
    <property type="entry name" value="Aminopeptidase N"/>
    <property type="match status" value="1"/>
</dbReference>
<feature type="domain" description="Peptidase M1 alanyl aminopeptidase Ig-like fold" evidence="15">
    <location>
        <begin position="450"/>
        <end position="557"/>
    </location>
</feature>
<evidence type="ECO:0000259" key="16">
    <source>
        <dbReference type="Pfam" id="PF17432"/>
    </source>
</evidence>
<dbReference type="Gene3D" id="3.30.2010.30">
    <property type="match status" value="1"/>
</dbReference>
<proteinExistence type="inferred from homology"/>
<feature type="domain" description="Peptidase M1 membrane alanine aminopeptidase" evidence="14">
    <location>
        <begin position="235"/>
        <end position="444"/>
    </location>
</feature>
<dbReference type="InterPro" id="IPR037144">
    <property type="entry name" value="Peptidase_M1_pepN_C_sf"/>
</dbReference>
<dbReference type="InterPro" id="IPR042097">
    <property type="entry name" value="Aminopeptidase_N-like_N_sf"/>
</dbReference>
<dbReference type="PRINTS" id="PR00756">
    <property type="entry name" value="ALADIPTASE"/>
</dbReference>
<organism evidence="18 19">
    <name type="scientific">Zhongshania aliphaticivorans</name>
    <dbReference type="NCBI Taxonomy" id="1470434"/>
    <lineage>
        <taxon>Bacteria</taxon>
        <taxon>Pseudomonadati</taxon>
        <taxon>Pseudomonadota</taxon>
        <taxon>Gammaproteobacteria</taxon>
        <taxon>Cellvibrionales</taxon>
        <taxon>Spongiibacteraceae</taxon>
        <taxon>Zhongshania</taxon>
    </lineage>
</organism>
<evidence type="ECO:0000256" key="7">
    <source>
        <dbReference type="ARBA" id="ARBA00022670"/>
    </source>
</evidence>
<evidence type="ECO:0000259" key="14">
    <source>
        <dbReference type="Pfam" id="PF01433"/>
    </source>
</evidence>
<evidence type="ECO:0000256" key="10">
    <source>
        <dbReference type="ARBA" id="ARBA00022833"/>
    </source>
</evidence>
<dbReference type="EMBL" id="CP014544">
    <property type="protein sequence ID" value="AMO68049.1"/>
    <property type="molecule type" value="Genomic_DNA"/>
</dbReference>
<dbReference type="InterPro" id="IPR027268">
    <property type="entry name" value="Peptidase_M4/M1_CTD_sf"/>
</dbReference>
<dbReference type="RefSeq" id="WP_008247263.1">
    <property type="nucleotide sequence ID" value="NZ_CP014544.1"/>
</dbReference>
<dbReference type="NCBIfam" id="TIGR02414">
    <property type="entry name" value="pepN_proteo"/>
    <property type="match status" value="1"/>
</dbReference>
<protein>
    <recommendedName>
        <fullName evidence="5 13">Aminopeptidase N</fullName>
        <ecNumber evidence="4 13">3.4.11.2</ecNumber>
    </recommendedName>
</protein>
<dbReference type="KEGG" id="zal:AZF00_06910"/>
<comment type="function">
    <text evidence="12">Aminopeptidase N is involved in the degradation of intracellular peptides generated by protein breakdown during normal growth as well as in response to nutrient starvation.</text>
</comment>
<evidence type="ECO:0000256" key="9">
    <source>
        <dbReference type="ARBA" id="ARBA00022801"/>
    </source>
</evidence>
<evidence type="ECO:0000256" key="1">
    <source>
        <dbReference type="ARBA" id="ARBA00000098"/>
    </source>
</evidence>
<dbReference type="EC" id="3.4.11.2" evidence="4 13"/>
<keyword evidence="10" id="KW-0862">Zinc</keyword>
<keyword evidence="6 18" id="KW-0031">Aminopeptidase</keyword>
<dbReference type="Gene3D" id="2.60.40.1730">
    <property type="entry name" value="tricorn interacting facor f3 domain"/>
    <property type="match status" value="1"/>
</dbReference>